<dbReference type="RefSeq" id="WP_395132400.1">
    <property type="nucleotide sequence ID" value="NZ_JBIMPR010000003.1"/>
</dbReference>
<keyword evidence="3" id="KW-0804">Transcription</keyword>
<evidence type="ECO:0000256" key="3">
    <source>
        <dbReference type="ARBA" id="ARBA00023163"/>
    </source>
</evidence>
<evidence type="ECO:0000256" key="2">
    <source>
        <dbReference type="ARBA" id="ARBA00023125"/>
    </source>
</evidence>
<keyword evidence="6" id="KW-1185">Reference proteome</keyword>
<gene>
    <name evidence="5" type="ORF">ACHFJ0_04790</name>
</gene>
<dbReference type="SUPFAM" id="SSF54060">
    <property type="entry name" value="His-Me finger endonucleases"/>
    <property type="match status" value="1"/>
</dbReference>
<dbReference type="InterPro" id="IPR001471">
    <property type="entry name" value="AP2/ERF_dom"/>
</dbReference>
<feature type="domain" description="AP2/ERF" evidence="4">
    <location>
        <begin position="114"/>
        <end position="170"/>
    </location>
</feature>
<dbReference type="EMBL" id="JBIMPR010000003">
    <property type="protein sequence ID" value="MFH5773547.1"/>
    <property type="molecule type" value="Genomic_DNA"/>
</dbReference>
<dbReference type="Gene3D" id="3.90.75.20">
    <property type="match status" value="1"/>
</dbReference>
<reference evidence="5 6" key="1">
    <citation type="submission" date="2024-10" db="EMBL/GenBank/DDBJ databases">
        <title>Paracoccus drimophilus sp. nov., a novel bacterium from corn roots in Hunan.</title>
        <authorList>
            <person name="Li X."/>
        </authorList>
    </citation>
    <scope>NUCLEOTIDE SEQUENCE [LARGE SCALE GENOMIC DNA]</scope>
    <source>
        <strain evidence="5 6">NGMCC 1.201697</strain>
    </source>
</reference>
<dbReference type="SMART" id="SM00380">
    <property type="entry name" value="AP2"/>
    <property type="match status" value="1"/>
</dbReference>
<dbReference type="SUPFAM" id="SSF54171">
    <property type="entry name" value="DNA-binding domain"/>
    <property type="match status" value="1"/>
</dbReference>
<accession>A0ABW7LKV8</accession>
<keyword evidence="5" id="KW-0255">Endonuclease</keyword>
<comment type="caution">
    <text evidence="5">The sequence shown here is derived from an EMBL/GenBank/DDBJ whole genome shotgun (WGS) entry which is preliminary data.</text>
</comment>
<organism evidence="5 6">
    <name type="scientific">Paracoccus broussonetiae subsp. drimophilus</name>
    <dbReference type="NCBI Taxonomy" id="3373869"/>
    <lineage>
        <taxon>Bacteria</taxon>
        <taxon>Pseudomonadati</taxon>
        <taxon>Pseudomonadota</taxon>
        <taxon>Alphaproteobacteria</taxon>
        <taxon>Rhodobacterales</taxon>
        <taxon>Paracoccaceae</taxon>
        <taxon>Paracoccus</taxon>
        <taxon>Paracoccus broussonetiae</taxon>
    </lineage>
</organism>
<evidence type="ECO:0000313" key="6">
    <source>
        <dbReference type="Proteomes" id="UP001609376"/>
    </source>
</evidence>
<protein>
    <submittedName>
        <fullName evidence="5">HNH endonuclease</fullName>
    </submittedName>
</protein>
<dbReference type="Proteomes" id="UP001609376">
    <property type="component" value="Unassembled WGS sequence"/>
</dbReference>
<dbReference type="PROSITE" id="PS51032">
    <property type="entry name" value="AP2_ERF"/>
    <property type="match status" value="1"/>
</dbReference>
<sequence length="178" mass="20255">MTNTTKDGSIHPDRIRATLGYNDLTGKLFWKAMVSRSCPVGKEAFRSIDRHGYRKGQLDGRTLRAHRVVWVICHGNWPEGEIDHINGDKLDNRISNLRVATRAQNEWNKPPKNKVKGVKFVRSTGMWIAAITNNKKKRHLGSFETEHEAKIAYENAAISTRGEFSHYKAEKDAREATA</sequence>
<dbReference type="InterPro" id="IPR016177">
    <property type="entry name" value="DNA-bd_dom_sf"/>
</dbReference>
<keyword evidence="5" id="KW-0378">Hydrolase</keyword>
<dbReference type="InterPro" id="IPR044925">
    <property type="entry name" value="His-Me_finger_sf"/>
</dbReference>
<name>A0ABW7LKV8_9RHOB</name>
<evidence type="ECO:0000259" key="4">
    <source>
        <dbReference type="PROSITE" id="PS51032"/>
    </source>
</evidence>
<evidence type="ECO:0000256" key="1">
    <source>
        <dbReference type="ARBA" id="ARBA00023015"/>
    </source>
</evidence>
<dbReference type="Gene3D" id="3.30.730.10">
    <property type="entry name" value="AP2/ERF domain"/>
    <property type="match status" value="1"/>
</dbReference>
<dbReference type="InterPro" id="IPR036955">
    <property type="entry name" value="AP2/ERF_dom_sf"/>
</dbReference>
<dbReference type="Pfam" id="PF13392">
    <property type="entry name" value="HNH_3"/>
    <property type="match status" value="1"/>
</dbReference>
<proteinExistence type="predicted"/>
<keyword evidence="2" id="KW-0238">DNA-binding</keyword>
<dbReference type="InterPro" id="IPR003615">
    <property type="entry name" value="HNH_nuc"/>
</dbReference>
<keyword evidence="5" id="KW-0540">Nuclease</keyword>
<keyword evidence="1" id="KW-0805">Transcription regulation</keyword>
<dbReference type="GO" id="GO:0004519">
    <property type="term" value="F:endonuclease activity"/>
    <property type="evidence" value="ECO:0007669"/>
    <property type="project" value="UniProtKB-KW"/>
</dbReference>
<evidence type="ECO:0000313" key="5">
    <source>
        <dbReference type="EMBL" id="MFH5773547.1"/>
    </source>
</evidence>